<name>A0A7C4YI43_UNCW3</name>
<keyword evidence="7 11" id="KW-0808">Transferase</keyword>
<evidence type="ECO:0000256" key="9">
    <source>
        <dbReference type="ARBA" id="ARBA00022777"/>
    </source>
</evidence>
<dbReference type="InterPro" id="IPR001576">
    <property type="entry name" value="Phosphoglycerate_kinase"/>
</dbReference>
<dbReference type="GO" id="GO:0004618">
    <property type="term" value="F:phosphoglycerate kinase activity"/>
    <property type="evidence" value="ECO:0007669"/>
    <property type="project" value="UniProtKB-UniRule"/>
</dbReference>
<dbReference type="EMBL" id="DTHG01000051">
    <property type="protein sequence ID" value="HGW91729.1"/>
    <property type="molecule type" value="Genomic_DNA"/>
</dbReference>
<dbReference type="PANTHER" id="PTHR11406">
    <property type="entry name" value="PHOSPHOGLYCERATE KINASE"/>
    <property type="match status" value="1"/>
</dbReference>
<feature type="binding site" evidence="12">
    <location>
        <position position="36"/>
    </location>
    <ligand>
        <name>(2R)-3-phosphoglycerate</name>
        <dbReference type="ChEBI" id="CHEBI:58272"/>
    </ligand>
</feature>
<gene>
    <name evidence="11" type="primary">pgk</name>
    <name evidence="15" type="ORF">ENV67_04215</name>
</gene>
<dbReference type="UniPathway" id="UPA00109">
    <property type="reaction ID" value="UER00185"/>
</dbReference>
<evidence type="ECO:0000256" key="10">
    <source>
        <dbReference type="ARBA" id="ARBA00022840"/>
    </source>
</evidence>
<comment type="subcellular location">
    <subcellularLocation>
        <location evidence="2 11">Cytoplasm</location>
    </subcellularLocation>
</comment>
<dbReference type="GO" id="GO:0005524">
    <property type="term" value="F:ATP binding"/>
    <property type="evidence" value="ECO:0007669"/>
    <property type="project" value="UniProtKB-KW"/>
</dbReference>
<comment type="pathway">
    <text evidence="11">Carbohydrate degradation; glycolysis; pyruvate from D-glyceraldehyde 3-phosphate: step 2/5.</text>
</comment>
<dbReference type="Pfam" id="PF00162">
    <property type="entry name" value="PGK"/>
    <property type="match status" value="1"/>
</dbReference>
<dbReference type="PIRSF" id="PIRSF000724">
    <property type="entry name" value="Pgk"/>
    <property type="match status" value="1"/>
</dbReference>
<feature type="binding site" evidence="11">
    <location>
        <position position="150"/>
    </location>
    <ligand>
        <name>substrate</name>
    </ligand>
</feature>
<evidence type="ECO:0000256" key="7">
    <source>
        <dbReference type="ARBA" id="ARBA00022679"/>
    </source>
</evidence>
<keyword evidence="9 11" id="KW-0418">Kinase</keyword>
<evidence type="ECO:0000256" key="2">
    <source>
        <dbReference type="ARBA" id="ARBA00004496"/>
    </source>
</evidence>
<dbReference type="GO" id="GO:0005829">
    <property type="term" value="C:cytosol"/>
    <property type="evidence" value="ECO:0007669"/>
    <property type="project" value="TreeGrafter"/>
</dbReference>
<comment type="catalytic activity">
    <reaction evidence="1 11 14">
        <text>(2R)-3-phosphoglycerate + ATP = (2R)-3-phospho-glyceroyl phosphate + ADP</text>
        <dbReference type="Rhea" id="RHEA:14801"/>
        <dbReference type="ChEBI" id="CHEBI:30616"/>
        <dbReference type="ChEBI" id="CHEBI:57604"/>
        <dbReference type="ChEBI" id="CHEBI:58272"/>
        <dbReference type="ChEBI" id="CHEBI:456216"/>
        <dbReference type="EC" id="2.7.2.3"/>
    </reaction>
</comment>
<dbReference type="PROSITE" id="PS00111">
    <property type="entry name" value="PGLYCERATE_KINASE"/>
    <property type="match status" value="1"/>
</dbReference>
<dbReference type="FunFam" id="3.40.50.1260:FF:000002">
    <property type="entry name" value="Phosphoglycerate kinase"/>
    <property type="match status" value="1"/>
</dbReference>
<dbReference type="GO" id="GO:0043531">
    <property type="term" value="F:ADP binding"/>
    <property type="evidence" value="ECO:0007669"/>
    <property type="project" value="TreeGrafter"/>
</dbReference>
<proteinExistence type="inferred from homology"/>
<reference evidence="15" key="1">
    <citation type="journal article" date="2020" name="mSystems">
        <title>Genome- and Community-Level Interaction Insights into Carbon Utilization and Element Cycling Functions of Hydrothermarchaeota in Hydrothermal Sediment.</title>
        <authorList>
            <person name="Zhou Z."/>
            <person name="Liu Y."/>
            <person name="Xu W."/>
            <person name="Pan J."/>
            <person name="Luo Z.H."/>
            <person name="Li M."/>
        </authorList>
    </citation>
    <scope>NUCLEOTIDE SEQUENCE [LARGE SCALE GENOMIC DNA]</scope>
    <source>
        <strain evidence="15">SpSt-780</strain>
    </source>
</reference>
<feature type="binding site" evidence="11 12">
    <location>
        <begin position="59"/>
        <end position="62"/>
    </location>
    <ligand>
        <name>substrate</name>
    </ligand>
</feature>
<keyword evidence="10 11" id="KW-0067">ATP-binding</keyword>
<dbReference type="CDD" id="cd00318">
    <property type="entry name" value="Phosphoglycerate_kinase"/>
    <property type="match status" value="1"/>
</dbReference>
<evidence type="ECO:0000256" key="11">
    <source>
        <dbReference type="HAMAP-Rule" id="MF_00145"/>
    </source>
</evidence>
<evidence type="ECO:0000256" key="5">
    <source>
        <dbReference type="ARBA" id="ARBA00013061"/>
    </source>
</evidence>
<dbReference type="PANTHER" id="PTHR11406:SF23">
    <property type="entry name" value="PHOSPHOGLYCERATE KINASE 1, CHLOROPLASTIC-RELATED"/>
    <property type="match status" value="1"/>
</dbReference>
<evidence type="ECO:0000256" key="6">
    <source>
        <dbReference type="ARBA" id="ARBA00022490"/>
    </source>
</evidence>
<dbReference type="GO" id="GO:0006096">
    <property type="term" value="P:glycolytic process"/>
    <property type="evidence" value="ECO:0007669"/>
    <property type="project" value="UniProtKB-UniRule"/>
</dbReference>
<evidence type="ECO:0000256" key="4">
    <source>
        <dbReference type="ARBA" id="ARBA00011245"/>
    </source>
</evidence>
<evidence type="ECO:0000256" key="3">
    <source>
        <dbReference type="ARBA" id="ARBA00008982"/>
    </source>
</evidence>
<feature type="binding site" evidence="11 12">
    <location>
        <begin position="21"/>
        <end position="23"/>
    </location>
    <ligand>
        <name>substrate</name>
    </ligand>
</feature>
<comment type="caution">
    <text evidence="15">The sequence shown here is derived from an EMBL/GenBank/DDBJ whole genome shotgun (WGS) entry which is preliminary data.</text>
</comment>
<protein>
    <recommendedName>
        <fullName evidence="5 11">Phosphoglycerate kinase</fullName>
        <ecNumber evidence="5 11">2.7.2.3</ecNumber>
    </recommendedName>
</protein>
<feature type="binding site" evidence="12">
    <location>
        <position position="117"/>
    </location>
    <ligand>
        <name>(2R)-3-phosphoglycerate</name>
        <dbReference type="ChEBI" id="CHEBI:58272"/>
    </ligand>
</feature>
<feature type="binding site" evidence="12">
    <location>
        <position position="150"/>
    </location>
    <ligand>
        <name>(2R)-3-phosphoglycerate</name>
        <dbReference type="ChEBI" id="CHEBI:58272"/>
    </ligand>
</feature>
<accession>A0A7C4YI43</accession>
<dbReference type="InterPro" id="IPR015824">
    <property type="entry name" value="Phosphoglycerate_kinase_N"/>
</dbReference>
<feature type="binding site" evidence="11">
    <location>
        <position position="117"/>
    </location>
    <ligand>
        <name>substrate</name>
    </ligand>
</feature>
<dbReference type="Gene3D" id="3.40.50.1260">
    <property type="entry name" value="Phosphoglycerate kinase, N-terminal domain"/>
    <property type="match status" value="2"/>
</dbReference>
<dbReference type="PRINTS" id="PR00477">
    <property type="entry name" value="PHGLYCKINASE"/>
</dbReference>
<organism evidence="15">
    <name type="scientific">candidate division WOR-3 bacterium</name>
    <dbReference type="NCBI Taxonomy" id="2052148"/>
    <lineage>
        <taxon>Bacteria</taxon>
        <taxon>Bacteria division WOR-3</taxon>
    </lineage>
</organism>
<evidence type="ECO:0000313" key="15">
    <source>
        <dbReference type="EMBL" id="HGW91729.1"/>
    </source>
</evidence>
<feature type="binding site" evidence="11 13">
    <location>
        <position position="323"/>
    </location>
    <ligand>
        <name>ATP</name>
        <dbReference type="ChEBI" id="CHEBI:30616"/>
    </ligand>
</feature>
<feature type="binding site" evidence="11">
    <location>
        <position position="292"/>
    </location>
    <ligand>
        <name>ATP</name>
        <dbReference type="ChEBI" id="CHEBI:30616"/>
    </ligand>
</feature>
<evidence type="ECO:0000256" key="13">
    <source>
        <dbReference type="PIRSR" id="PIRSR000724-2"/>
    </source>
</evidence>
<dbReference type="EC" id="2.7.2.3" evidence="5 11"/>
<evidence type="ECO:0000256" key="1">
    <source>
        <dbReference type="ARBA" id="ARBA00000642"/>
    </source>
</evidence>
<dbReference type="InterPro" id="IPR036043">
    <property type="entry name" value="Phosphoglycerate_kinase_sf"/>
</dbReference>
<keyword evidence="11" id="KW-0324">Glycolysis</keyword>
<keyword evidence="6 11" id="KW-0963">Cytoplasm</keyword>
<dbReference type="AlphaFoldDB" id="A0A7C4YI43"/>
<evidence type="ECO:0000256" key="14">
    <source>
        <dbReference type="RuleBase" id="RU000532"/>
    </source>
</evidence>
<comment type="subunit">
    <text evidence="4 11">Monomer.</text>
</comment>
<feature type="binding site" evidence="11">
    <location>
        <position position="36"/>
    </location>
    <ligand>
        <name>substrate</name>
    </ligand>
</feature>
<keyword evidence="8 11" id="KW-0547">Nucleotide-binding</keyword>
<feature type="binding site" evidence="11 13">
    <location>
        <position position="201"/>
    </location>
    <ligand>
        <name>ATP</name>
        <dbReference type="ChEBI" id="CHEBI:30616"/>
    </ligand>
</feature>
<comment type="similarity">
    <text evidence="3 11 14">Belongs to the phosphoglycerate kinase family.</text>
</comment>
<dbReference type="GO" id="GO:0006094">
    <property type="term" value="P:gluconeogenesis"/>
    <property type="evidence" value="ECO:0007669"/>
    <property type="project" value="TreeGrafter"/>
</dbReference>
<dbReference type="InterPro" id="IPR015911">
    <property type="entry name" value="Phosphoglycerate_kinase_CS"/>
</dbReference>
<dbReference type="FunFam" id="3.40.50.1260:FF:000007">
    <property type="entry name" value="Phosphoglycerate kinase"/>
    <property type="match status" value="1"/>
</dbReference>
<dbReference type="SUPFAM" id="SSF53748">
    <property type="entry name" value="Phosphoglycerate kinase"/>
    <property type="match status" value="1"/>
</dbReference>
<evidence type="ECO:0000256" key="8">
    <source>
        <dbReference type="ARBA" id="ARBA00022741"/>
    </source>
</evidence>
<feature type="binding site" evidence="11 13">
    <location>
        <begin position="352"/>
        <end position="355"/>
    </location>
    <ligand>
        <name>ATP</name>
        <dbReference type="ChEBI" id="CHEBI:30616"/>
    </ligand>
</feature>
<evidence type="ECO:0000256" key="12">
    <source>
        <dbReference type="PIRSR" id="PIRSR000724-1"/>
    </source>
</evidence>
<dbReference type="HAMAP" id="MF_00145">
    <property type="entry name" value="Phosphoglyc_kinase"/>
    <property type="match status" value="1"/>
</dbReference>
<sequence>MKLKSIKKLNVKNKRVLVRVDFNVPIENGVIQDTTRIEASLKTINYLIDNDAKVILMSHLGRPKGKTPELSLKPVAKKLSEFLKKEVKFVEDCIGNEVKKVVDSLKPGDVLLLENLRFYKEEEKNDEGFSKKLAELGDVYVNDAFATAHRAHSSTYGVGVLLKEKAAGFLMEEEIDSLSRLLEDIKRPYTVILGGAKVSTKLPLIKNLIGRADRILLGGGMIFTFYKSQGMKIGDSIVEDDMIDEAKEILKEAANSNVEFLLPVDVLVVDEIKEGGNKKVVQRDEIPDGFKGVDIGENSIRIFHKAMEDSKTIFWNGPMGIFEMDDFAEGSKRIGEKITELTDKGVFTVAGGGDTISCINKFNVKLKHISTGGGASLEFLSGEKLLPIELLKE</sequence>